<dbReference type="RefSeq" id="XP_055884781.1">
    <property type="nucleotide sequence ID" value="XM_056028806.1"/>
</dbReference>
<evidence type="ECO:0000256" key="5">
    <source>
        <dbReference type="ARBA" id="ARBA00023242"/>
    </source>
</evidence>
<dbReference type="Pfam" id="PF13923">
    <property type="entry name" value="zf-C3HC4_2"/>
    <property type="match status" value="1"/>
</dbReference>
<dbReference type="RefSeq" id="XP_013081127.2">
    <property type="nucleotide sequence ID" value="XM_013225673.2"/>
</dbReference>
<dbReference type="SMART" id="SM00184">
    <property type="entry name" value="RING"/>
    <property type="match status" value="1"/>
</dbReference>
<keyword evidence="4" id="KW-0862">Zinc</keyword>
<dbReference type="AlphaFoldDB" id="A0A9U8EBE5"/>
<evidence type="ECO:0000313" key="12">
    <source>
        <dbReference type="RefSeq" id="XP_055884781.1"/>
    </source>
</evidence>
<feature type="compositionally biased region" description="Polar residues" evidence="7">
    <location>
        <begin position="910"/>
        <end position="923"/>
    </location>
</feature>
<sequence>MNGTTRLKIGDINKNLICVLCGGYLIDATTIIECLHSFCRTCIVTFLKTSRTCPVCDTVVHKTRPHQNIRSDKLLQDLVYKLVPGLYKDEMRRRREFYTLHYEAAPKRAGEERGDEMSDRFTFTEEENISLALYLCPDGGNERFGFRRVFNTKEDLKTRMDRRIKESVDVRYLQCKAGVTVGLLKKFLRLKYSLSSQFQIDIFYNDEPLRNCYTLCDIAYIFNWRRRAPLVMTFCVFEGSKSTKKSVESVSCKHSTSVADQLAPTDEPRKSSDKCNMSKPLSSIDCAVPSTSTIAQPLSHLTQKKSKSSKSLLVSSTSKACPTNSSFKSNLVKDESSSSSEVTQKKNTVNCLAASTTTDTTSALNVKKSSSDKRKAETLTEASSSKKRRKNTSDGPNELLLPPESLESSSTQTQAFKSKGEASSIKVETRPVTTVGPMLSVVIACNTNAPTPSSVSQPKLFSLLNNSLSCKTSTVTISTETPPHTTCTVTPASTLGPAVTTTVHSQIVSTPASTLSTSTATLTPTTTSSSSLLFTSVPSHCSSLLTTSVSAMPTSSTVSPQTPSPLVAYPTHRVHQKIRKVNADTENQSKTKSGSLGKRPANTPIPIAPAPAKVQNYCPPSADLSRLIPLDPGLYNSVRQSSHLAKQTPVCSGSSLVYGKGKSSKSVSNKNLTPTTTTTLKFSVTSLLSSTPVKSNSLVSVAQDNKHTISTIINTGANDQKTPANLLVQALSKSKNVCRVEQFSSQMLPKSCQSVHSLQYTTTYDSTSIVSSTSVSSPTPASSASPTPAAVPPQQSQTQGSDALTKSQTSHIALKSEIHGSDITAIKSQIQGSDTAIRPQTQDPNTMIKSETVSSDTDIKPPTQESNTNLITTFKQEPGTSFVDQKVSHPASVEKSKACSKSIPNLKAASVSTSLSEKSNATKSEPEAQKVTVSKDEPITAACQRTVPSPTNVQPSPLPSVPKSSSPEYNVSPQVSTLSPTGSNNLPCPSRKQSSTQKKKIADIANTLLQNQNSKSPHQPNLSRKSVQNQPVKHVSLPLLNNEFYLGMMNGQHNGNRMGSCPESDEPLNLVKRKEVSCLPNGMYILDVPNNSQGHKKL</sequence>
<reference evidence="10 11" key="1">
    <citation type="submission" date="2025-04" db="UniProtKB">
        <authorList>
            <consortium name="RefSeq"/>
        </authorList>
    </citation>
    <scope>IDENTIFICATION</scope>
</reference>
<feature type="region of interest" description="Disordered" evidence="7">
    <location>
        <begin position="770"/>
        <end position="808"/>
    </location>
</feature>
<evidence type="ECO:0000313" key="10">
    <source>
        <dbReference type="RefSeq" id="XP_013081127.2"/>
    </source>
</evidence>
<organism evidence="9 10">
    <name type="scientific">Biomphalaria glabrata</name>
    <name type="common">Bloodfluke planorb</name>
    <name type="synonym">Freshwater snail</name>
    <dbReference type="NCBI Taxonomy" id="6526"/>
    <lineage>
        <taxon>Eukaryota</taxon>
        <taxon>Metazoa</taxon>
        <taxon>Spiralia</taxon>
        <taxon>Lophotrochozoa</taxon>
        <taxon>Mollusca</taxon>
        <taxon>Gastropoda</taxon>
        <taxon>Heterobranchia</taxon>
        <taxon>Euthyneura</taxon>
        <taxon>Panpulmonata</taxon>
        <taxon>Hygrophila</taxon>
        <taxon>Lymnaeoidea</taxon>
        <taxon>Planorbidae</taxon>
        <taxon>Biomphalaria</taxon>
    </lineage>
</organism>
<keyword evidence="2" id="KW-0479">Metal-binding</keyword>
<dbReference type="CDD" id="cd17082">
    <property type="entry name" value="RAWUL_PCGF2_like"/>
    <property type="match status" value="1"/>
</dbReference>
<dbReference type="PROSITE" id="PS50089">
    <property type="entry name" value="ZF_RING_2"/>
    <property type="match status" value="1"/>
</dbReference>
<name>A0A9U8EBE5_BIOGL</name>
<feature type="compositionally biased region" description="Polar residues" evidence="7">
    <location>
        <begin position="831"/>
        <end position="856"/>
    </location>
</feature>
<feature type="compositionally biased region" description="Polar residues" evidence="7">
    <location>
        <begin position="968"/>
        <end position="996"/>
    </location>
</feature>
<dbReference type="KEGG" id="bgt:106066602"/>
<protein>
    <submittedName>
        <fullName evidence="10 11">Mucin-2-like</fullName>
    </submittedName>
</protein>
<dbReference type="OrthoDB" id="1305878at2759"/>
<dbReference type="Pfam" id="PF16207">
    <property type="entry name" value="RAWUL"/>
    <property type="match status" value="1"/>
</dbReference>
<feature type="compositionally biased region" description="Basic and acidic residues" evidence="7">
    <location>
        <begin position="924"/>
        <end position="938"/>
    </location>
</feature>
<dbReference type="SUPFAM" id="SSF57850">
    <property type="entry name" value="RING/U-box"/>
    <property type="match status" value="1"/>
</dbReference>
<dbReference type="RefSeq" id="XP_055884770.1">
    <property type="nucleotide sequence ID" value="XM_056028795.1"/>
</dbReference>
<evidence type="ECO:0000256" key="2">
    <source>
        <dbReference type="ARBA" id="ARBA00022723"/>
    </source>
</evidence>
<dbReference type="PROSITE" id="PS00518">
    <property type="entry name" value="ZF_RING_1"/>
    <property type="match status" value="1"/>
</dbReference>
<evidence type="ECO:0000313" key="9">
    <source>
        <dbReference type="Proteomes" id="UP001165740"/>
    </source>
</evidence>
<feature type="compositionally biased region" description="Polar residues" evidence="7">
    <location>
        <begin position="320"/>
        <end position="329"/>
    </location>
</feature>
<dbReference type="PANTHER" id="PTHR10825:SF72">
    <property type="entry name" value="UBIQUITIN-LIKE DOMAIN-CONTAINING PROTEIN"/>
    <property type="match status" value="1"/>
</dbReference>
<comment type="subcellular location">
    <subcellularLocation>
        <location evidence="1">Nucleus</location>
    </subcellularLocation>
</comment>
<proteinExistence type="predicted"/>
<keyword evidence="3 6" id="KW-0863">Zinc-finger</keyword>
<evidence type="ECO:0000256" key="4">
    <source>
        <dbReference type="ARBA" id="ARBA00022833"/>
    </source>
</evidence>
<dbReference type="InterPro" id="IPR032443">
    <property type="entry name" value="RAWUL"/>
</dbReference>
<keyword evidence="5" id="KW-0539">Nucleus</keyword>
<feature type="compositionally biased region" description="Low complexity" evidence="7">
    <location>
        <begin position="770"/>
        <end position="799"/>
    </location>
</feature>
<accession>A0A9U8EBE5</accession>
<gene>
    <name evidence="10 11 12" type="primary">LOC106066602</name>
</gene>
<evidence type="ECO:0000259" key="8">
    <source>
        <dbReference type="PROSITE" id="PS50089"/>
    </source>
</evidence>
<feature type="region of interest" description="Disordered" evidence="7">
    <location>
        <begin position="885"/>
        <end position="999"/>
    </location>
</feature>
<feature type="region of interest" description="Disordered" evidence="7">
    <location>
        <begin position="318"/>
        <end position="345"/>
    </location>
</feature>
<feature type="compositionally biased region" description="Low complexity" evidence="7">
    <location>
        <begin position="398"/>
        <end position="410"/>
    </location>
</feature>
<dbReference type="PANTHER" id="PTHR10825">
    <property type="entry name" value="RING FINGER DOMAIN-CONTAINING, POLYCOMB GROUP COMPONENT"/>
    <property type="match status" value="1"/>
</dbReference>
<dbReference type="GO" id="GO:0008270">
    <property type="term" value="F:zinc ion binding"/>
    <property type="evidence" value="ECO:0007669"/>
    <property type="project" value="UniProtKB-KW"/>
</dbReference>
<evidence type="ECO:0000256" key="3">
    <source>
        <dbReference type="ARBA" id="ARBA00022771"/>
    </source>
</evidence>
<dbReference type="InterPro" id="IPR001841">
    <property type="entry name" value="Znf_RING"/>
</dbReference>
<feature type="compositionally biased region" description="Basic and acidic residues" evidence="7">
    <location>
        <begin position="369"/>
        <end position="378"/>
    </location>
</feature>
<dbReference type="Gene3D" id="3.30.40.10">
    <property type="entry name" value="Zinc/RING finger domain, C3HC4 (zinc finger)"/>
    <property type="match status" value="1"/>
</dbReference>
<dbReference type="Proteomes" id="UP001165740">
    <property type="component" value="Chromosome 1"/>
</dbReference>
<evidence type="ECO:0000256" key="6">
    <source>
        <dbReference type="PROSITE-ProRule" id="PRU00175"/>
    </source>
</evidence>
<dbReference type="InterPro" id="IPR013083">
    <property type="entry name" value="Znf_RING/FYVE/PHD"/>
</dbReference>
<evidence type="ECO:0000256" key="1">
    <source>
        <dbReference type="ARBA" id="ARBA00004123"/>
    </source>
</evidence>
<feature type="region of interest" description="Disordered" evidence="7">
    <location>
        <begin position="831"/>
        <end position="868"/>
    </location>
</feature>
<evidence type="ECO:0000313" key="11">
    <source>
        <dbReference type="RefSeq" id="XP_055884770.1"/>
    </source>
</evidence>
<dbReference type="Gene3D" id="3.10.20.90">
    <property type="entry name" value="Phosphatidylinositol 3-kinase Catalytic Subunit, Chain A, domain 1"/>
    <property type="match status" value="1"/>
</dbReference>
<feature type="region of interest" description="Disordered" evidence="7">
    <location>
        <begin position="580"/>
        <end position="603"/>
    </location>
</feature>
<feature type="domain" description="RING-type" evidence="8">
    <location>
        <begin position="18"/>
        <end position="57"/>
    </location>
</feature>
<dbReference type="GO" id="GO:0000122">
    <property type="term" value="P:negative regulation of transcription by RNA polymerase II"/>
    <property type="evidence" value="ECO:0007669"/>
    <property type="project" value="TreeGrafter"/>
</dbReference>
<keyword evidence="9" id="KW-1185">Reference proteome</keyword>
<dbReference type="InterPro" id="IPR017907">
    <property type="entry name" value="Znf_RING_CS"/>
</dbReference>
<dbReference type="GO" id="GO:1990841">
    <property type="term" value="F:promoter-specific chromatin binding"/>
    <property type="evidence" value="ECO:0007669"/>
    <property type="project" value="TreeGrafter"/>
</dbReference>
<dbReference type="GeneID" id="106066602"/>
<feature type="region of interest" description="Disordered" evidence="7">
    <location>
        <begin position="360"/>
        <end position="423"/>
    </location>
</feature>
<dbReference type="FunFam" id="3.30.40.10:FF:000033">
    <property type="entry name" value="Polycomb group RING finger protein 3"/>
    <property type="match status" value="1"/>
</dbReference>
<dbReference type="GO" id="GO:0035102">
    <property type="term" value="C:PRC1 complex"/>
    <property type="evidence" value="ECO:0007669"/>
    <property type="project" value="TreeGrafter"/>
</dbReference>
<evidence type="ECO:0000256" key="7">
    <source>
        <dbReference type="SAM" id="MobiDB-lite"/>
    </source>
</evidence>